<reference evidence="2 3" key="2">
    <citation type="submission" date="2018-11" db="EMBL/GenBank/DDBJ databases">
        <authorList>
            <consortium name="Pathogen Informatics"/>
        </authorList>
    </citation>
    <scope>NUCLEOTIDE SEQUENCE [LARGE SCALE GENOMIC DNA]</scope>
</reference>
<feature type="region of interest" description="Disordered" evidence="1">
    <location>
        <begin position="1"/>
        <end position="24"/>
    </location>
</feature>
<accession>A0A183UPD0</accession>
<dbReference type="WBParaSite" id="TCNE_0001035001-mRNA-1">
    <property type="protein sequence ID" value="TCNE_0001035001-mRNA-1"/>
    <property type="gene ID" value="TCNE_0001035001"/>
</dbReference>
<evidence type="ECO:0000256" key="1">
    <source>
        <dbReference type="SAM" id="MobiDB-lite"/>
    </source>
</evidence>
<organism evidence="3 4">
    <name type="scientific">Toxocara canis</name>
    <name type="common">Canine roundworm</name>
    <dbReference type="NCBI Taxonomy" id="6265"/>
    <lineage>
        <taxon>Eukaryota</taxon>
        <taxon>Metazoa</taxon>
        <taxon>Ecdysozoa</taxon>
        <taxon>Nematoda</taxon>
        <taxon>Chromadorea</taxon>
        <taxon>Rhabditida</taxon>
        <taxon>Spirurina</taxon>
        <taxon>Ascaridomorpha</taxon>
        <taxon>Ascaridoidea</taxon>
        <taxon>Toxocaridae</taxon>
        <taxon>Toxocara</taxon>
    </lineage>
</organism>
<dbReference type="Proteomes" id="UP000050794">
    <property type="component" value="Unassembled WGS sequence"/>
</dbReference>
<sequence length="110" mass="12353">MRISIADLPNASRPEPSFRSRSPSFGPVFRDMRNHELDVQHIVLGLLKRARKERDDPKFVEAEDKATASKPEEQSSLLTAISVESELSSEVDYRTETQSCAAYAKIESTV</sequence>
<dbReference type="EMBL" id="UYWY01020473">
    <property type="protein sequence ID" value="VDM41671.1"/>
    <property type="molecule type" value="Genomic_DNA"/>
</dbReference>
<evidence type="ECO:0000313" key="2">
    <source>
        <dbReference type="EMBL" id="VDM41671.1"/>
    </source>
</evidence>
<evidence type="ECO:0000313" key="4">
    <source>
        <dbReference type="WBParaSite" id="TCNE_0001035001-mRNA-1"/>
    </source>
</evidence>
<name>A0A183UPD0_TOXCA</name>
<feature type="compositionally biased region" description="Basic and acidic residues" evidence="1">
    <location>
        <begin position="52"/>
        <end position="73"/>
    </location>
</feature>
<reference evidence="4" key="1">
    <citation type="submission" date="2016-06" db="UniProtKB">
        <authorList>
            <consortium name="WormBaseParasite"/>
        </authorList>
    </citation>
    <scope>IDENTIFICATION</scope>
</reference>
<evidence type="ECO:0000313" key="3">
    <source>
        <dbReference type="Proteomes" id="UP000050794"/>
    </source>
</evidence>
<feature type="region of interest" description="Disordered" evidence="1">
    <location>
        <begin position="52"/>
        <end position="77"/>
    </location>
</feature>
<keyword evidence="3" id="KW-1185">Reference proteome</keyword>
<dbReference type="AlphaFoldDB" id="A0A183UPD0"/>
<gene>
    <name evidence="2" type="ORF">TCNE_LOCUS10350</name>
</gene>
<protein>
    <submittedName>
        <fullName evidence="2 4">Uncharacterized protein</fullName>
    </submittedName>
</protein>
<proteinExistence type="predicted"/>
<feature type="compositionally biased region" description="Low complexity" evidence="1">
    <location>
        <begin position="12"/>
        <end position="24"/>
    </location>
</feature>